<dbReference type="Gene3D" id="3.40.50.150">
    <property type="entry name" value="Vaccinia Virus protein VP39"/>
    <property type="match status" value="1"/>
</dbReference>
<protein>
    <recommendedName>
        <fullName evidence="3">Class I SAM-dependent methyltransferase</fullName>
    </recommendedName>
</protein>
<dbReference type="AlphaFoldDB" id="A0A4R5FW74"/>
<dbReference type="Proteomes" id="UP000295136">
    <property type="component" value="Unassembled WGS sequence"/>
</dbReference>
<dbReference type="RefSeq" id="WP_132628269.1">
    <property type="nucleotide sequence ID" value="NZ_SMLD01000006.1"/>
</dbReference>
<accession>A0A4R5FW74</accession>
<reference evidence="1 2" key="1">
    <citation type="submission" date="2019-03" db="EMBL/GenBank/DDBJ databases">
        <title>Draft genome sequences of novel Actinobacteria.</title>
        <authorList>
            <person name="Sahin N."/>
            <person name="Ay H."/>
            <person name="Saygin H."/>
        </authorList>
    </citation>
    <scope>NUCLEOTIDE SEQUENCE [LARGE SCALE GENOMIC DNA]</scope>
    <source>
        <strain evidence="1 2">6K102</strain>
    </source>
</reference>
<name>A0A4R5FW74_9ACTN</name>
<dbReference type="EMBL" id="SMLD01000006">
    <property type="protein sequence ID" value="TDE59060.1"/>
    <property type="molecule type" value="Genomic_DNA"/>
</dbReference>
<evidence type="ECO:0008006" key="3">
    <source>
        <dbReference type="Google" id="ProtNLM"/>
    </source>
</evidence>
<comment type="caution">
    <text evidence="1">The sequence shown here is derived from an EMBL/GenBank/DDBJ whole genome shotgun (WGS) entry which is preliminary data.</text>
</comment>
<proteinExistence type="predicted"/>
<dbReference type="SUPFAM" id="SSF53335">
    <property type="entry name" value="S-adenosyl-L-methionine-dependent methyltransferases"/>
    <property type="match status" value="1"/>
</dbReference>
<organism evidence="1 2">
    <name type="scientific">Nonomuraea mesophila</name>
    <dbReference type="NCBI Taxonomy" id="2530382"/>
    <lineage>
        <taxon>Bacteria</taxon>
        <taxon>Bacillati</taxon>
        <taxon>Actinomycetota</taxon>
        <taxon>Actinomycetes</taxon>
        <taxon>Streptosporangiales</taxon>
        <taxon>Streptosporangiaceae</taxon>
        <taxon>Nonomuraea</taxon>
    </lineage>
</organism>
<dbReference type="InterPro" id="IPR029063">
    <property type="entry name" value="SAM-dependent_MTases_sf"/>
</dbReference>
<evidence type="ECO:0000313" key="1">
    <source>
        <dbReference type="EMBL" id="TDE59060.1"/>
    </source>
</evidence>
<keyword evidence="2" id="KW-1185">Reference proteome</keyword>
<sequence>MPKAARYDEVAGFYTAGWTDDVDDPASVRLLDLLGLLAGRQVLDVACGHGRISGPPARAAAAWSGSLRGGVCGR</sequence>
<gene>
    <name evidence="1" type="ORF">E1295_03930</name>
</gene>
<evidence type="ECO:0000313" key="2">
    <source>
        <dbReference type="Proteomes" id="UP000295136"/>
    </source>
</evidence>